<sequence length="363" mass="39663">MSSSTSDIAGKAAAAESAAVEAGLRCRFYEEKYPEVDDVVVVEVKSVAEMGAYVTLLEYNNVEGMILLSELSRRRIRSINKLIRVGKIEYVVVLRVDKDKGYIDLSKRRVTHDDIVKAEQRYSRAKQVHSVMKYIVESYNTKYAKANSLSLVGKKHKALAAGATVAEADADAGLTTGDNGVEPIDILELYEKFTWPIARAYNKSAYDGLKVMISEPEKIFNTVKGIELEGDLKDCVIEAIQTRLTPPPVKIRADIEVQCFAYEGVDAIKAALNAGLATSTEQQQVKIKLLAPPLYVMFCSGVDKDDGIAQLDTAIEAIRDVIVAKGGTITVKIAPRAVNERESTVVSTGQTDADESDSDDDSE</sequence>
<dbReference type="InterPro" id="IPR003029">
    <property type="entry name" value="S1_domain"/>
</dbReference>
<evidence type="ECO:0000259" key="5">
    <source>
        <dbReference type="PROSITE" id="PS50126"/>
    </source>
</evidence>
<dbReference type="SUPFAM" id="SSF110993">
    <property type="entry name" value="eIF-2-alpha, C-terminal domain"/>
    <property type="match status" value="1"/>
</dbReference>
<dbReference type="CDD" id="cd04452">
    <property type="entry name" value="S1_IF2_alpha"/>
    <property type="match status" value="1"/>
</dbReference>
<dbReference type="InterPro" id="IPR044126">
    <property type="entry name" value="S1_IF2_alpha"/>
</dbReference>
<feature type="compositionally biased region" description="Acidic residues" evidence="4">
    <location>
        <begin position="352"/>
        <end position="363"/>
    </location>
</feature>
<dbReference type="InterPro" id="IPR011488">
    <property type="entry name" value="TIF_2_asu"/>
</dbReference>
<feature type="domain" description="S1 motif" evidence="5">
    <location>
        <begin position="37"/>
        <end position="108"/>
    </location>
</feature>
<evidence type="ECO:0000313" key="6">
    <source>
        <dbReference type="EMBL" id="CAD9309085.1"/>
    </source>
</evidence>
<evidence type="ECO:0000256" key="4">
    <source>
        <dbReference type="SAM" id="MobiDB-lite"/>
    </source>
</evidence>
<dbReference type="InterPro" id="IPR024054">
    <property type="entry name" value="TIF2_asu_middle_sf"/>
</dbReference>
<protein>
    <recommendedName>
        <fullName evidence="5">S1 motif domain-containing protein</fullName>
    </recommendedName>
</protein>
<keyword evidence="3" id="KW-0648">Protein biosynthesis</keyword>
<dbReference type="InterPro" id="IPR024055">
    <property type="entry name" value="TIF2_asu_C"/>
</dbReference>
<dbReference type="SUPFAM" id="SSF116742">
    <property type="entry name" value="eIF2alpha middle domain-like"/>
    <property type="match status" value="2"/>
</dbReference>
<dbReference type="AlphaFoldDB" id="A0A7S1VRP1"/>
<gene>
    <name evidence="6" type="ORF">SSP0437_LOCUS12234</name>
</gene>
<dbReference type="Pfam" id="PF07541">
    <property type="entry name" value="EIF_2_alpha"/>
    <property type="match status" value="1"/>
</dbReference>
<dbReference type="SUPFAM" id="SSF50249">
    <property type="entry name" value="Nucleic acid-binding proteins"/>
    <property type="match status" value="1"/>
</dbReference>
<evidence type="ECO:0000256" key="1">
    <source>
        <dbReference type="ARBA" id="ARBA00007223"/>
    </source>
</evidence>
<dbReference type="Gene3D" id="2.40.50.140">
    <property type="entry name" value="Nucleic acid-binding proteins"/>
    <property type="match status" value="1"/>
</dbReference>
<reference evidence="6" key="1">
    <citation type="submission" date="2021-01" db="EMBL/GenBank/DDBJ databases">
        <authorList>
            <person name="Corre E."/>
            <person name="Pelletier E."/>
            <person name="Niang G."/>
            <person name="Scheremetjew M."/>
            <person name="Finn R."/>
            <person name="Kale V."/>
            <person name="Holt S."/>
            <person name="Cochrane G."/>
            <person name="Meng A."/>
            <person name="Brown T."/>
            <person name="Cohen L."/>
        </authorList>
    </citation>
    <scope>NUCLEOTIDE SEQUENCE</scope>
    <source>
        <strain evidence="6">ATCC 50979</strain>
    </source>
</reference>
<accession>A0A7S1VRP1</accession>
<dbReference type="GO" id="GO:0003723">
    <property type="term" value="F:RNA binding"/>
    <property type="evidence" value="ECO:0007669"/>
    <property type="project" value="InterPro"/>
</dbReference>
<evidence type="ECO:0000256" key="3">
    <source>
        <dbReference type="ARBA" id="ARBA00022917"/>
    </source>
</evidence>
<dbReference type="GO" id="GO:0043022">
    <property type="term" value="F:ribosome binding"/>
    <property type="evidence" value="ECO:0007669"/>
    <property type="project" value="TreeGrafter"/>
</dbReference>
<dbReference type="EMBL" id="HBGL01015609">
    <property type="protein sequence ID" value="CAD9309085.1"/>
    <property type="molecule type" value="Transcribed_RNA"/>
</dbReference>
<dbReference type="SMART" id="SM00316">
    <property type="entry name" value="S1"/>
    <property type="match status" value="1"/>
</dbReference>
<dbReference type="Pfam" id="PF00575">
    <property type="entry name" value="S1"/>
    <property type="match status" value="1"/>
</dbReference>
<organism evidence="6">
    <name type="scientific">Sexangularia sp. CB-2014</name>
    <dbReference type="NCBI Taxonomy" id="1486929"/>
    <lineage>
        <taxon>Eukaryota</taxon>
        <taxon>Amoebozoa</taxon>
        <taxon>Tubulinea</taxon>
        <taxon>Elardia</taxon>
        <taxon>Arcellinida</taxon>
        <taxon>Arcellinida incertae sedis</taxon>
        <taxon>Sexangularia</taxon>
    </lineage>
</organism>
<keyword evidence="2" id="KW-0396">Initiation factor</keyword>
<dbReference type="PROSITE" id="PS50126">
    <property type="entry name" value="S1"/>
    <property type="match status" value="1"/>
</dbReference>
<dbReference type="FunFam" id="2.40.50.140:FF:000795">
    <property type="entry name" value="Eukaryotic translation initiation factor 2 subunit 1"/>
    <property type="match status" value="1"/>
</dbReference>
<dbReference type="GO" id="GO:0005850">
    <property type="term" value="C:eukaryotic translation initiation factor 2 complex"/>
    <property type="evidence" value="ECO:0007669"/>
    <property type="project" value="TreeGrafter"/>
</dbReference>
<dbReference type="InterPro" id="IPR012340">
    <property type="entry name" value="NA-bd_OB-fold"/>
</dbReference>
<comment type="similarity">
    <text evidence="1">Belongs to the eIF-2-alpha family.</text>
</comment>
<evidence type="ECO:0000256" key="2">
    <source>
        <dbReference type="ARBA" id="ARBA00022540"/>
    </source>
</evidence>
<dbReference type="Gene3D" id="1.10.150.190">
    <property type="entry name" value="Translation initiation factor 2, subunit 1, domain 2"/>
    <property type="match status" value="1"/>
</dbReference>
<name>A0A7S1VRP1_9EUKA</name>
<proteinExistence type="inferred from homology"/>
<feature type="region of interest" description="Disordered" evidence="4">
    <location>
        <begin position="340"/>
        <end position="363"/>
    </location>
</feature>
<dbReference type="PANTHER" id="PTHR10602:SF0">
    <property type="entry name" value="EUKARYOTIC TRANSLATION INITIATION FACTOR 2 SUBUNIT 1"/>
    <property type="match status" value="1"/>
</dbReference>
<dbReference type="Gene3D" id="3.30.70.1130">
    <property type="entry name" value="EIF_2_alpha"/>
    <property type="match status" value="1"/>
</dbReference>
<dbReference type="PANTHER" id="PTHR10602">
    <property type="entry name" value="EUKARYOTIC TRANSLATION INITIATION FACTOR 2 SUBUNIT 1"/>
    <property type="match status" value="1"/>
</dbReference>
<dbReference type="GO" id="GO:0003743">
    <property type="term" value="F:translation initiation factor activity"/>
    <property type="evidence" value="ECO:0007669"/>
    <property type="project" value="UniProtKB-KW"/>
</dbReference>
<dbReference type="GO" id="GO:0033290">
    <property type="term" value="C:eukaryotic 48S preinitiation complex"/>
    <property type="evidence" value="ECO:0007669"/>
    <property type="project" value="TreeGrafter"/>
</dbReference>